<comment type="caution">
    <text evidence="6">The sequence shown here is derived from an EMBL/GenBank/DDBJ whole genome shotgun (WGS) entry which is preliminary data.</text>
</comment>
<accession>A0A498NL93</accession>
<dbReference type="InterPro" id="IPR055424">
    <property type="entry name" value="Ig_TMEM132_6th"/>
</dbReference>
<gene>
    <name evidence="6" type="ORF">ROHU_016105</name>
    <name evidence="5" type="ORF">ROHU_032133</name>
</gene>
<proteinExistence type="predicted"/>
<dbReference type="Proteomes" id="UP000290572">
    <property type="component" value="Unassembled WGS sequence"/>
</dbReference>
<evidence type="ECO:0000259" key="3">
    <source>
        <dbReference type="Pfam" id="PF15706"/>
    </source>
</evidence>
<reference evidence="6 7" key="1">
    <citation type="submission" date="2018-03" db="EMBL/GenBank/DDBJ databases">
        <title>Draft genome sequence of Rohu Carp (Labeo rohita).</title>
        <authorList>
            <person name="Das P."/>
            <person name="Kushwaha B."/>
            <person name="Joshi C.G."/>
            <person name="Kumar D."/>
            <person name="Nagpure N.S."/>
            <person name="Sahoo L."/>
            <person name="Das S.P."/>
            <person name="Bit A."/>
            <person name="Patnaik S."/>
            <person name="Meher P.K."/>
            <person name="Jayasankar P."/>
            <person name="Koringa P.G."/>
            <person name="Patel N.V."/>
            <person name="Hinsu A.T."/>
            <person name="Kumar R."/>
            <person name="Pandey M."/>
            <person name="Agarwal S."/>
            <person name="Srivastava S."/>
            <person name="Singh M."/>
            <person name="Iquebal M.A."/>
            <person name="Jaiswal S."/>
            <person name="Angadi U.B."/>
            <person name="Kumar N."/>
            <person name="Raza M."/>
            <person name="Shah T.M."/>
            <person name="Rai A."/>
            <person name="Jena J.K."/>
        </authorList>
    </citation>
    <scope>NUCLEOTIDE SEQUENCE [LARGE SCALE GENOMIC DNA]</scope>
    <source>
        <strain evidence="6">DASCIFA01</strain>
        <tissue evidence="6">Testis</tissue>
    </source>
</reference>
<evidence type="ECO:0000313" key="6">
    <source>
        <dbReference type="EMBL" id="RXN32663.1"/>
    </source>
</evidence>
<keyword evidence="2" id="KW-1133">Transmembrane helix</keyword>
<organism evidence="6 7">
    <name type="scientific">Labeo rohita</name>
    <name type="common">Indian major carp</name>
    <name type="synonym">Cyprinus rohita</name>
    <dbReference type="NCBI Taxonomy" id="84645"/>
    <lineage>
        <taxon>Eukaryota</taxon>
        <taxon>Metazoa</taxon>
        <taxon>Chordata</taxon>
        <taxon>Craniata</taxon>
        <taxon>Vertebrata</taxon>
        <taxon>Euteleostomi</taxon>
        <taxon>Actinopterygii</taxon>
        <taxon>Neopterygii</taxon>
        <taxon>Teleostei</taxon>
        <taxon>Ostariophysi</taxon>
        <taxon>Cypriniformes</taxon>
        <taxon>Cyprinidae</taxon>
        <taxon>Labeoninae</taxon>
        <taxon>Labeonini</taxon>
        <taxon>Labeo</taxon>
    </lineage>
</organism>
<feature type="region of interest" description="Disordered" evidence="1">
    <location>
        <begin position="97"/>
        <end position="131"/>
    </location>
</feature>
<protein>
    <submittedName>
        <fullName evidence="6">Transmembrane protein 132C-like</fullName>
    </submittedName>
</protein>
<evidence type="ECO:0000256" key="2">
    <source>
        <dbReference type="SAM" id="Phobius"/>
    </source>
</evidence>
<dbReference type="PANTHER" id="PTHR13388">
    <property type="entry name" value="DETONATOR, ISOFORM E"/>
    <property type="match status" value="1"/>
</dbReference>
<keyword evidence="2 6" id="KW-0812">Transmembrane</keyword>
<dbReference type="Pfam" id="PF15706">
    <property type="entry name" value="TMEM132_C"/>
    <property type="match status" value="1"/>
</dbReference>
<keyword evidence="7" id="KW-1185">Reference proteome</keyword>
<name>A0A498NL93_LABRO</name>
<dbReference type="STRING" id="84645.A0A498NL93"/>
<dbReference type="PANTHER" id="PTHR13388:SF4">
    <property type="entry name" value="TRANSMEMBRANE PROTEIN 132C"/>
    <property type="match status" value="1"/>
</dbReference>
<dbReference type="EMBL" id="QBIY01013338">
    <property type="protein sequence ID" value="RXN07769.1"/>
    <property type="molecule type" value="Genomic_DNA"/>
</dbReference>
<dbReference type="Pfam" id="PF23487">
    <property type="entry name" value="Ig_TMEM132_6th"/>
    <property type="match status" value="1"/>
</dbReference>
<dbReference type="AlphaFoldDB" id="A0A498NL93"/>
<evidence type="ECO:0000259" key="4">
    <source>
        <dbReference type="Pfam" id="PF23487"/>
    </source>
</evidence>
<evidence type="ECO:0000313" key="5">
    <source>
        <dbReference type="EMBL" id="RXN07769.1"/>
    </source>
</evidence>
<keyword evidence="2" id="KW-0472">Membrane</keyword>
<dbReference type="InterPro" id="IPR031436">
    <property type="entry name" value="TMEM132_C"/>
</dbReference>
<feature type="compositionally biased region" description="Basic and acidic residues" evidence="1">
    <location>
        <begin position="105"/>
        <end position="114"/>
    </location>
</feature>
<feature type="transmembrane region" description="Helical" evidence="2">
    <location>
        <begin position="206"/>
        <end position="231"/>
    </location>
</feature>
<evidence type="ECO:0000256" key="1">
    <source>
        <dbReference type="SAM" id="MobiDB-lite"/>
    </source>
</evidence>
<feature type="domain" description="Transmembrane protein TMEM132 sixth" evidence="4">
    <location>
        <begin position="1"/>
        <end position="72"/>
    </location>
</feature>
<sequence>MISAWLQFSDGSMAPLDLYNPDHFVLTATSLDEDVVSVKQDAAGRWPVISARAEGQGLLVHVEMTVSEVCQKFKRRSVLAAGNCNIRVKFGRSESALRPGDFEDMDNRPGDRRQNPSLPDRTGMDNHYYGSSISDMEDNIMRRITTTTKTAIIRRPGGDKLSDDGSQLPGIPIDFSDFPAQVDLPRGHNVDDDDLQIPHGLTDLEIGMYALLGVFCLAILVFLINCISYTLKYRHKEMSIEGQESLNHAHDWVWLGNDAELLESHVSLSPQTDEHITIMDSSLGGLEEGSHLLNGGSLQKNVQGQVHRGAETATVCTAKDSKGDSPTTKRKRVKFTTFTTIPVESVSPAKEKLGVDPDNDIKWVCQDVELGDSKELRNYMERLNDSALKEVA</sequence>
<dbReference type="EMBL" id="QBIY01011357">
    <property type="protein sequence ID" value="RXN32663.1"/>
    <property type="molecule type" value="Genomic_DNA"/>
</dbReference>
<evidence type="ECO:0000313" key="7">
    <source>
        <dbReference type="Proteomes" id="UP000290572"/>
    </source>
</evidence>
<dbReference type="InterPro" id="IPR026307">
    <property type="entry name" value="TMEM132"/>
</dbReference>
<feature type="domain" description="Transmembrane protein TMEM132 C-terminal" evidence="3">
    <location>
        <begin position="178"/>
        <end position="260"/>
    </location>
</feature>